<gene>
    <name evidence="1" type="ORF">M8C21_031414</name>
</gene>
<evidence type="ECO:0000313" key="1">
    <source>
        <dbReference type="EMBL" id="KAI7737316.1"/>
    </source>
</evidence>
<organism evidence="1 2">
    <name type="scientific">Ambrosia artemisiifolia</name>
    <name type="common">Common ragweed</name>
    <dbReference type="NCBI Taxonomy" id="4212"/>
    <lineage>
        <taxon>Eukaryota</taxon>
        <taxon>Viridiplantae</taxon>
        <taxon>Streptophyta</taxon>
        <taxon>Embryophyta</taxon>
        <taxon>Tracheophyta</taxon>
        <taxon>Spermatophyta</taxon>
        <taxon>Magnoliopsida</taxon>
        <taxon>eudicotyledons</taxon>
        <taxon>Gunneridae</taxon>
        <taxon>Pentapetalae</taxon>
        <taxon>asterids</taxon>
        <taxon>campanulids</taxon>
        <taxon>Asterales</taxon>
        <taxon>Asteraceae</taxon>
        <taxon>Asteroideae</taxon>
        <taxon>Heliantheae alliance</taxon>
        <taxon>Heliantheae</taxon>
        <taxon>Ambrosia</taxon>
    </lineage>
</organism>
<evidence type="ECO:0000313" key="2">
    <source>
        <dbReference type="Proteomes" id="UP001206925"/>
    </source>
</evidence>
<sequence length="44" mass="5084">MASFTKPEIPADSRGRGLIRRLPHRLDAAYNFSSFSKHQQQPRD</sequence>
<comment type="caution">
    <text evidence="1">The sequence shown here is derived from an EMBL/GenBank/DDBJ whole genome shotgun (WGS) entry which is preliminary data.</text>
</comment>
<dbReference type="EMBL" id="JAMZMK010009062">
    <property type="protein sequence ID" value="KAI7737316.1"/>
    <property type="molecule type" value="Genomic_DNA"/>
</dbReference>
<proteinExistence type="predicted"/>
<dbReference type="AlphaFoldDB" id="A0AAD5CBA6"/>
<keyword evidence="2" id="KW-1185">Reference proteome</keyword>
<reference evidence="1" key="1">
    <citation type="submission" date="2022-06" db="EMBL/GenBank/DDBJ databases">
        <title>Uncovering the hologenomic basis of an extraordinary plant invasion.</title>
        <authorList>
            <person name="Bieker V.C."/>
            <person name="Martin M.D."/>
            <person name="Gilbert T."/>
            <person name="Hodgins K."/>
            <person name="Battlay P."/>
            <person name="Petersen B."/>
            <person name="Wilson J."/>
        </authorList>
    </citation>
    <scope>NUCLEOTIDE SEQUENCE</scope>
    <source>
        <strain evidence="1">AA19_3_7</strain>
        <tissue evidence="1">Leaf</tissue>
    </source>
</reference>
<dbReference type="Proteomes" id="UP001206925">
    <property type="component" value="Unassembled WGS sequence"/>
</dbReference>
<protein>
    <submittedName>
        <fullName evidence="1">Uncharacterized protein</fullName>
    </submittedName>
</protein>
<accession>A0AAD5CBA6</accession>
<name>A0AAD5CBA6_AMBAR</name>